<comment type="caution">
    <text evidence="3">The sequence shown here is derived from an EMBL/GenBank/DDBJ whole genome shotgun (WGS) entry which is preliminary data.</text>
</comment>
<dbReference type="InterPro" id="IPR027051">
    <property type="entry name" value="XdhC_Rossmann_dom"/>
</dbReference>
<dbReference type="Pfam" id="PF02625">
    <property type="entry name" value="XdhC_CoxI"/>
    <property type="match status" value="1"/>
</dbReference>
<feature type="domain" description="XdhC- CoxI" evidence="1">
    <location>
        <begin position="16"/>
        <end position="81"/>
    </location>
</feature>
<name>A0A3E0UJM3_9GAMM</name>
<dbReference type="OrthoDB" id="9815497at2"/>
<evidence type="ECO:0000313" key="4">
    <source>
        <dbReference type="Proteomes" id="UP000256999"/>
    </source>
</evidence>
<organism evidence="3 4">
    <name type="scientific">Thalassotalea euphylliae</name>
    <dbReference type="NCBI Taxonomy" id="1655234"/>
    <lineage>
        <taxon>Bacteria</taxon>
        <taxon>Pseudomonadati</taxon>
        <taxon>Pseudomonadota</taxon>
        <taxon>Gammaproteobacteria</taxon>
        <taxon>Alteromonadales</taxon>
        <taxon>Colwelliaceae</taxon>
        <taxon>Thalassotalea</taxon>
    </lineage>
</organism>
<sequence length="343" mass="37375">MSTSLQDILTTWHSRKDQTEWVLCTLYKTEGSSYRKPGAMMMFSGDGAQLGLLSGGCLEGDIQQHAKQVIANQLTKQLTYDATDEDDLTFQLGIGCGGIVHILMQPVSKANDYLALDKLLASLQQEGSGIYRQQIPGSPSQAIGQFEAIEQTGKWSTNRKATLVQLDNTTWLETHIYPDPHLLIVGGGYDARPLSSMAKNMGWQVSVWDSRAANARKAYFQDADHILNCSIEELAEFTHQHKIAGIVYMCHSVSLDAKTLAALHQMPVAYMGLLGPAHRKDQVIEASGIGIDKMTAPLSGPIGLNLGGETPESIALAILAEMHAVICQRDGKSLSNVIQYLFG</sequence>
<dbReference type="EMBL" id="QUOV01000001">
    <property type="protein sequence ID" value="REL36425.1"/>
    <property type="molecule type" value="Genomic_DNA"/>
</dbReference>
<proteinExistence type="predicted"/>
<gene>
    <name evidence="3" type="ORF">DXX92_14510</name>
</gene>
<reference evidence="3 4" key="1">
    <citation type="submission" date="2018-08" db="EMBL/GenBank/DDBJ databases">
        <title>Thalassotalea euphylliae genome.</title>
        <authorList>
            <person name="Summers S."/>
            <person name="Rice S.A."/>
            <person name="Freckelton M.L."/>
            <person name="Nedved B.T."/>
            <person name="Hadfield M.G."/>
        </authorList>
    </citation>
    <scope>NUCLEOTIDE SEQUENCE [LARGE SCALE GENOMIC DNA]</scope>
    <source>
        <strain evidence="3 4">H2</strain>
    </source>
</reference>
<protein>
    <submittedName>
        <fullName evidence="3">XdhC family protein</fullName>
    </submittedName>
</protein>
<dbReference type="Gene3D" id="3.40.50.720">
    <property type="entry name" value="NAD(P)-binding Rossmann-like Domain"/>
    <property type="match status" value="1"/>
</dbReference>
<dbReference type="PANTHER" id="PTHR30388">
    <property type="entry name" value="ALDEHYDE OXIDOREDUCTASE MOLYBDENUM COFACTOR ASSEMBLY PROTEIN"/>
    <property type="match status" value="1"/>
</dbReference>
<dbReference type="PANTHER" id="PTHR30388:SF4">
    <property type="entry name" value="MOLYBDENUM COFACTOR INSERTION CHAPERONE PAOD"/>
    <property type="match status" value="1"/>
</dbReference>
<dbReference type="Pfam" id="PF13478">
    <property type="entry name" value="XdhC_C"/>
    <property type="match status" value="1"/>
</dbReference>
<feature type="domain" description="XdhC Rossmann" evidence="2">
    <location>
        <begin position="182"/>
        <end position="322"/>
    </location>
</feature>
<dbReference type="InterPro" id="IPR052698">
    <property type="entry name" value="MoCofactor_Util/Proc"/>
</dbReference>
<evidence type="ECO:0000259" key="1">
    <source>
        <dbReference type="Pfam" id="PF02625"/>
    </source>
</evidence>
<dbReference type="Proteomes" id="UP000256999">
    <property type="component" value="Unassembled WGS sequence"/>
</dbReference>
<evidence type="ECO:0000313" key="3">
    <source>
        <dbReference type="EMBL" id="REL36425.1"/>
    </source>
</evidence>
<dbReference type="RefSeq" id="WP_116001093.1">
    <property type="nucleotide sequence ID" value="NZ_QUOV01000001.1"/>
</dbReference>
<dbReference type="InterPro" id="IPR003777">
    <property type="entry name" value="XdhC_CoxI"/>
</dbReference>
<dbReference type="AlphaFoldDB" id="A0A3E0UJM3"/>
<accession>A0A3E0UJM3</accession>
<evidence type="ECO:0000259" key="2">
    <source>
        <dbReference type="Pfam" id="PF13478"/>
    </source>
</evidence>